<protein>
    <submittedName>
        <fullName evidence="2">Uncharacterized protein</fullName>
    </submittedName>
</protein>
<accession>A0A098QTB6</accession>
<evidence type="ECO:0000313" key="2">
    <source>
        <dbReference type="EMBL" id="KGE70949.1"/>
    </source>
</evidence>
<feature type="region of interest" description="Disordered" evidence="1">
    <location>
        <begin position="1"/>
        <end position="35"/>
    </location>
</feature>
<evidence type="ECO:0000256" key="1">
    <source>
        <dbReference type="SAM" id="MobiDB-lite"/>
    </source>
</evidence>
<feature type="compositionally biased region" description="Low complexity" evidence="1">
    <location>
        <begin position="1"/>
        <end position="14"/>
    </location>
</feature>
<gene>
    <name evidence="2" type="ORF">DC28_13495</name>
</gene>
<proteinExistence type="predicted"/>
<dbReference type="EMBL" id="JNUP01000071">
    <property type="protein sequence ID" value="KGE70949.1"/>
    <property type="molecule type" value="Genomic_DNA"/>
</dbReference>
<comment type="caution">
    <text evidence="2">The sequence shown here is derived from an EMBL/GenBank/DDBJ whole genome shotgun (WGS) entry which is preliminary data.</text>
</comment>
<feature type="compositionally biased region" description="Gly residues" evidence="1">
    <location>
        <begin position="22"/>
        <end position="31"/>
    </location>
</feature>
<keyword evidence="3" id="KW-1185">Reference proteome</keyword>
<name>A0A098QTB6_9SPIO</name>
<dbReference type="Proteomes" id="UP000029692">
    <property type="component" value="Unassembled WGS sequence"/>
</dbReference>
<organism evidence="2 3">
    <name type="scientific">Spirochaeta lutea</name>
    <dbReference type="NCBI Taxonomy" id="1480694"/>
    <lineage>
        <taxon>Bacteria</taxon>
        <taxon>Pseudomonadati</taxon>
        <taxon>Spirochaetota</taxon>
        <taxon>Spirochaetia</taxon>
        <taxon>Spirochaetales</taxon>
        <taxon>Spirochaetaceae</taxon>
        <taxon>Spirochaeta</taxon>
    </lineage>
</organism>
<evidence type="ECO:0000313" key="3">
    <source>
        <dbReference type="Proteomes" id="UP000029692"/>
    </source>
</evidence>
<reference evidence="2 3" key="1">
    <citation type="submission" date="2014-05" db="EMBL/GenBank/DDBJ databases">
        <title>De novo Genome Sequence of Spirocheata sp.</title>
        <authorList>
            <person name="Shivani Y."/>
            <person name="Subhash Y."/>
            <person name="Tushar L."/>
            <person name="Sasikala C."/>
            <person name="Ramana C.V."/>
        </authorList>
    </citation>
    <scope>NUCLEOTIDE SEQUENCE [LARGE SCALE GENOMIC DNA]</scope>
    <source>
        <strain evidence="2 3">JC230</strain>
    </source>
</reference>
<sequence>MPITGAGVPAPRAAGARRRGCLGTGFQGSGSAGCRRPMVRTERGPMQIAAGAPGILTRQITEYA</sequence>
<dbReference type="AlphaFoldDB" id="A0A098QTB6"/>